<dbReference type="PANTHER" id="PTHR10656:SF38">
    <property type="entry name" value="NUCLEOTIDYLTRANSFERASE MAB21L1-RELATED"/>
    <property type="match status" value="1"/>
</dbReference>
<dbReference type="GO" id="GO:0046872">
    <property type="term" value="F:metal ion binding"/>
    <property type="evidence" value="ECO:0007669"/>
    <property type="project" value="UniProtKB-KW"/>
</dbReference>
<dbReference type="KEGG" id="emc:129338290"/>
<evidence type="ECO:0000256" key="5">
    <source>
        <dbReference type="ARBA" id="ARBA00022695"/>
    </source>
</evidence>
<dbReference type="InterPro" id="IPR024810">
    <property type="entry name" value="MAB21L/cGLR"/>
</dbReference>
<dbReference type="InterPro" id="IPR046903">
    <property type="entry name" value="Mab-21-like_nuc_Trfase"/>
</dbReference>
<keyword evidence="5" id="KW-0548">Nucleotidyltransferase</keyword>
<dbReference type="Gene3D" id="1.10.1410.40">
    <property type="match status" value="1"/>
</dbReference>
<dbReference type="Pfam" id="PF03281">
    <property type="entry name" value="Mab-21"/>
    <property type="match status" value="1"/>
</dbReference>
<dbReference type="GO" id="GO:0000166">
    <property type="term" value="F:nucleotide binding"/>
    <property type="evidence" value="ECO:0007669"/>
    <property type="project" value="UniProtKB-KW"/>
</dbReference>
<organism evidence="15 16">
    <name type="scientific">Eublepharis macularius</name>
    <name type="common">Leopard gecko</name>
    <name type="synonym">Cyrtodactylus macularius</name>
    <dbReference type="NCBI Taxonomy" id="481883"/>
    <lineage>
        <taxon>Eukaryota</taxon>
        <taxon>Metazoa</taxon>
        <taxon>Chordata</taxon>
        <taxon>Craniata</taxon>
        <taxon>Vertebrata</taxon>
        <taxon>Euteleostomi</taxon>
        <taxon>Lepidosauria</taxon>
        <taxon>Squamata</taxon>
        <taxon>Bifurcata</taxon>
        <taxon>Gekkota</taxon>
        <taxon>Eublepharidae</taxon>
        <taxon>Eublepharinae</taxon>
        <taxon>Eublepharis</taxon>
    </lineage>
</organism>
<evidence type="ECO:0000256" key="3">
    <source>
        <dbReference type="ARBA" id="ARBA00022473"/>
    </source>
</evidence>
<dbReference type="GeneID" id="129338290"/>
<reference evidence="16" key="1">
    <citation type="submission" date="2025-08" db="UniProtKB">
        <authorList>
            <consortium name="RefSeq"/>
        </authorList>
    </citation>
    <scope>IDENTIFICATION</scope>
    <source>
        <tissue evidence="16">Blood</tissue>
    </source>
</reference>
<dbReference type="InterPro" id="IPR046906">
    <property type="entry name" value="Mab-21_HhH/H2TH-like"/>
</dbReference>
<comment type="subunit">
    <text evidence="12">Monomer. Homodecamer; composed of 2 back to back homopentamers. The protein may exist as monomer in solution and oiligomerizes upon ligand binding.</text>
</comment>
<evidence type="ECO:0000256" key="2">
    <source>
        <dbReference type="ARBA" id="ARBA00008307"/>
    </source>
</evidence>
<gene>
    <name evidence="16" type="primary">LOC129338290</name>
</gene>
<proteinExistence type="inferred from homology"/>
<evidence type="ECO:0000259" key="13">
    <source>
        <dbReference type="Pfam" id="PF03281"/>
    </source>
</evidence>
<keyword evidence="7" id="KW-0547">Nucleotide-binding</keyword>
<evidence type="ECO:0000256" key="10">
    <source>
        <dbReference type="ARBA" id="ARBA00040978"/>
    </source>
</evidence>
<evidence type="ECO:0000256" key="4">
    <source>
        <dbReference type="ARBA" id="ARBA00022679"/>
    </source>
</evidence>
<evidence type="ECO:0000256" key="1">
    <source>
        <dbReference type="ARBA" id="ARBA00004123"/>
    </source>
</evidence>
<dbReference type="Gene3D" id="3.30.460.90">
    <property type="match status" value="1"/>
</dbReference>
<feature type="domain" description="Mab-21-like nucleotidyltransferase" evidence="13">
    <location>
        <begin position="161"/>
        <end position="321"/>
    </location>
</feature>
<protein>
    <recommendedName>
        <fullName evidence="10">Putative nucleotidyltransferase MAB21L1</fullName>
    </recommendedName>
    <alternativeName>
        <fullName evidence="11">Protein mab-21-like 1</fullName>
    </alternativeName>
</protein>
<evidence type="ECO:0000313" key="15">
    <source>
        <dbReference type="Proteomes" id="UP001190640"/>
    </source>
</evidence>
<dbReference type="GO" id="GO:0005634">
    <property type="term" value="C:nucleus"/>
    <property type="evidence" value="ECO:0007669"/>
    <property type="project" value="UniProtKB-SubCell"/>
</dbReference>
<keyword evidence="3" id="KW-0217">Developmental protein</keyword>
<evidence type="ECO:0000256" key="12">
    <source>
        <dbReference type="ARBA" id="ARBA00046795"/>
    </source>
</evidence>
<sequence>MSEEQEKCLQQFYASHVFLSGEDRRVEENFFAVKTLMDSIVKWAYQSSTGLYPKDPISVGSYPEGLHLHLKDTSINFDFLVPIRFNPTLALVSGGIAKNPSNYEQKLPTYMFHDNGVPVYRWGSKILVDLEAAEEAHVEVHCHNQKAWMEDDDIDLDELDEYKESLKHHNLDPVQILQDFHGYVKIALDPAYSHPLQNDPVFQRRLRPPKVPTIAIWTRQNTTLEAVHPDGPAIQLSFHTGSEALPVKLVPAIQGAIKLSNQWLREDLTHLSDWWGGDLANEKRSFLRKVAALQEVGPELVAKDGFWRLSFSCAETVLLKNVDADGGQRQAALRLLKFVNNTRWMPEYGKVLSSYHLKTVLLWCCEIYPQKAHWETLLSSLWNLLRILTHTLTKKNLPHYFLRPVNLFGKRYKSCPTLYGPLALEALRHEAEAMLADIVGFLLPDGQAEAHNVSEDSEKIVALREFKEKHREDLKALKRMEDEHKYEVVETAEG</sequence>
<dbReference type="Proteomes" id="UP001190640">
    <property type="component" value="Chromosome 12"/>
</dbReference>
<evidence type="ECO:0000256" key="11">
    <source>
        <dbReference type="ARBA" id="ARBA00041733"/>
    </source>
</evidence>
<dbReference type="AlphaFoldDB" id="A0AA97K3X0"/>
<comment type="similarity">
    <text evidence="2">Belongs to the mab-21 family.</text>
</comment>
<dbReference type="PANTHER" id="PTHR10656">
    <property type="entry name" value="CELL FATE DETERMINING PROTEIN MAB21-RELATED"/>
    <property type="match status" value="1"/>
</dbReference>
<keyword evidence="8" id="KW-0460">Magnesium</keyword>
<evidence type="ECO:0000256" key="8">
    <source>
        <dbReference type="ARBA" id="ARBA00022842"/>
    </source>
</evidence>
<evidence type="ECO:0000259" key="14">
    <source>
        <dbReference type="Pfam" id="PF20266"/>
    </source>
</evidence>
<dbReference type="RefSeq" id="XP_054848354.1">
    <property type="nucleotide sequence ID" value="XM_054992379.1"/>
</dbReference>
<dbReference type="SMART" id="SM01265">
    <property type="entry name" value="Mab-21"/>
    <property type="match status" value="1"/>
</dbReference>
<evidence type="ECO:0000256" key="7">
    <source>
        <dbReference type="ARBA" id="ARBA00022741"/>
    </source>
</evidence>
<name>A0AA97K3X0_EUBMA</name>
<comment type="subcellular location">
    <subcellularLocation>
        <location evidence="1">Nucleus</location>
    </subcellularLocation>
</comment>
<dbReference type="Pfam" id="PF20266">
    <property type="entry name" value="Mab-21_C"/>
    <property type="match status" value="1"/>
</dbReference>
<keyword evidence="9" id="KW-0539">Nucleus</keyword>
<keyword evidence="6" id="KW-0479">Metal-binding</keyword>
<evidence type="ECO:0000256" key="6">
    <source>
        <dbReference type="ARBA" id="ARBA00022723"/>
    </source>
</evidence>
<keyword evidence="4" id="KW-0808">Transferase</keyword>
<keyword evidence="15" id="KW-1185">Reference proteome</keyword>
<evidence type="ECO:0000256" key="9">
    <source>
        <dbReference type="ARBA" id="ARBA00023242"/>
    </source>
</evidence>
<accession>A0AA97K3X0</accession>
<feature type="domain" description="Mab-21-like HhH/H2TH-like" evidence="14">
    <location>
        <begin position="329"/>
        <end position="410"/>
    </location>
</feature>
<evidence type="ECO:0000313" key="16">
    <source>
        <dbReference type="RefSeq" id="XP_054848354.1"/>
    </source>
</evidence>
<dbReference type="GO" id="GO:0016779">
    <property type="term" value="F:nucleotidyltransferase activity"/>
    <property type="evidence" value="ECO:0007669"/>
    <property type="project" value="UniProtKB-KW"/>
</dbReference>